<sequence>MVMHPIKPESISDELIQVSSNNESLDSASSEESRSAKTTDAAISVSQPHYNHQTPTSKHIRSHQSTTTSPVRPTPQSSLKNESPFSTSSKDLYHSPTRDLVDQQRSLKVYQPVVKSRQPSRHSKSPSLTGSQDSLIPVSAARTLVGQKRSHRVSQAAARTHAEKLRAALACPVDELPQIKAKSQTKNPLKKKMESLWRKIQYKFEKPSATSNHHSITSKDDWEEKMMDGAGK</sequence>
<evidence type="ECO:0000313" key="3">
    <source>
        <dbReference type="Proteomes" id="UP000326757"/>
    </source>
</evidence>
<evidence type="ECO:0000313" key="2">
    <source>
        <dbReference type="EMBL" id="KAB8295211.1"/>
    </source>
</evidence>
<feature type="compositionally biased region" description="Polar residues" evidence="1">
    <location>
        <begin position="125"/>
        <end position="134"/>
    </location>
</feature>
<evidence type="ECO:0000256" key="1">
    <source>
        <dbReference type="SAM" id="MobiDB-lite"/>
    </source>
</evidence>
<reference evidence="2 3" key="1">
    <citation type="submission" date="2019-06" db="EMBL/GenBank/DDBJ databases">
        <title>Genome Sequence of the Brown Rot Fungal Pathogen Monilinia laxa.</title>
        <authorList>
            <person name="De Miccolis Angelini R.M."/>
            <person name="Landi L."/>
            <person name="Abate D."/>
            <person name="Pollastro S."/>
            <person name="Romanazzi G."/>
            <person name="Faretra F."/>
        </authorList>
    </citation>
    <scope>NUCLEOTIDE SEQUENCE [LARGE SCALE GENOMIC DNA]</scope>
    <source>
        <strain evidence="2 3">Mlax316</strain>
    </source>
</reference>
<dbReference type="OrthoDB" id="3494591at2759"/>
<feature type="compositionally biased region" description="Low complexity" evidence="1">
    <location>
        <begin position="19"/>
        <end position="30"/>
    </location>
</feature>
<accession>A0A5N6K0A7</accession>
<dbReference type="Proteomes" id="UP000326757">
    <property type="component" value="Unassembled WGS sequence"/>
</dbReference>
<dbReference type="AlphaFoldDB" id="A0A5N6K0A7"/>
<feature type="compositionally biased region" description="Polar residues" evidence="1">
    <location>
        <begin position="44"/>
        <end position="90"/>
    </location>
</feature>
<organism evidence="2 3">
    <name type="scientific">Monilinia laxa</name>
    <name type="common">Brown rot fungus</name>
    <name type="synonym">Sclerotinia laxa</name>
    <dbReference type="NCBI Taxonomy" id="61186"/>
    <lineage>
        <taxon>Eukaryota</taxon>
        <taxon>Fungi</taxon>
        <taxon>Dikarya</taxon>
        <taxon>Ascomycota</taxon>
        <taxon>Pezizomycotina</taxon>
        <taxon>Leotiomycetes</taxon>
        <taxon>Helotiales</taxon>
        <taxon>Sclerotiniaceae</taxon>
        <taxon>Monilinia</taxon>
    </lineage>
</organism>
<gene>
    <name evidence="2" type="ORF">EYC80_007131</name>
</gene>
<name>A0A5N6K0A7_MONLA</name>
<proteinExistence type="predicted"/>
<feature type="compositionally biased region" description="Basic and acidic residues" evidence="1">
    <location>
        <begin position="217"/>
        <end position="232"/>
    </location>
</feature>
<comment type="caution">
    <text evidence="2">The sequence shown here is derived from an EMBL/GenBank/DDBJ whole genome shotgun (WGS) entry which is preliminary data.</text>
</comment>
<keyword evidence="3" id="KW-1185">Reference proteome</keyword>
<feature type="region of interest" description="Disordered" evidence="1">
    <location>
        <begin position="1"/>
        <end position="135"/>
    </location>
</feature>
<dbReference type="EMBL" id="VIGI01000010">
    <property type="protein sequence ID" value="KAB8295211.1"/>
    <property type="molecule type" value="Genomic_DNA"/>
</dbReference>
<feature type="region of interest" description="Disordered" evidence="1">
    <location>
        <begin position="207"/>
        <end position="232"/>
    </location>
</feature>
<protein>
    <submittedName>
        <fullName evidence="2">Uncharacterized protein</fullName>
    </submittedName>
</protein>
<feature type="compositionally biased region" description="Basic and acidic residues" evidence="1">
    <location>
        <begin position="91"/>
        <end position="102"/>
    </location>
</feature>